<dbReference type="Pfam" id="PF13539">
    <property type="entry name" value="Peptidase_M15_4"/>
    <property type="match status" value="1"/>
</dbReference>
<dbReference type="Gene3D" id="1.10.101.10">
    <property type="entry name" value="PGBD-like superfamily/PGBD"/>
    <property type="match status" value="1"/>
</dbReference>
<accession>A0A2G8RH74</accession>
<evidence type="ECO:0000259" key="2">
    <source>
        <dbReference type="Pfam" id="PF13539"/>
    </source>
</evidence>
<dbReference type="GO" id="GO:0008233">
    <property type="term" value="F:peptidase activity"/>
    <property type="evidence" value="ECO:0007669"/>
    <property type="project" value="InterPro"/>
</dbReference>
<organism evidence="3 4">
    <name type="scientific">Puniceibacterium antarcticum</name>
    <dbReference type="NCBI Taxonomy" id="1206336"/>
    <lineage>
        <taxon>Bacteria</taxon>
        <taxon>Pseudomonadati</taxon>
        <taxon>Pseudomonadota</taxon>
        <taxon>Alphaproteobacteria</taxon>
        <taxon>Rhodobacterales</taxon>
        <taxon>Paracoccaceae</taxon>
        <taxon>Puniceibacterium</taxon>
    </lineage>
</organism>
<dbReference type="InterPro" id="IPR009045">
    <property type="entry name" value="Zn_M74/Hedgehog-like"/>
</dbReference>
<dbReference type="SUPFAM" id="SSF47090">
    <property type="entry name" value="PGBD-like"/>
    <property type="match status" value="1"/>
</dbReference>
<evidence type="ECO:0000259" key="1">
    <source>
        <dbReference type="Pfam" id="PF01471"/>
    </source>
</evidence>
<proteinExistence type="predicted"/>
<evidence type="ECO:0000313" key="3">
    <source>
        <dbReference type="EMBL" id="PIL20751.1"/>
    </source>
</evidence>
<sequence>MPFKLARGGNNIPAEVQRWQYFLLRRGIPQVGRVDADFGQKTEDATRIFQLQQNLSTSGKLDATTIETAKAFGYTVLPDDYYQQRNGANWPPRPDGLSSPNNAWRNSNLGCFDYIQKASKFRDRIERIVIKGDCAGTTNDWTQAQINDLRSSAFSHADGYNGYFRVHGKAKDALEELLNQWKAADLLHLVISFAGAFDPRYIFGYNPGNSPQPKRKSTDPDHGGKLSNHAFGSAFDINATWNWIGNEPARCGSKGSVRELVEAANRAGFYWGGHFGGGRIDGMHFELAALRSK</sequence>
<name>A0A2G8RH74_9RHOB</name>
<dbReference type="SUPFAM" id="SSF55166">
    <property type="entry name" value="Hedgehog/DD-peptidase"/>
    <property type="match status" value="1"/>
</dbReference>
<dbReference type="InterPro" id="IPR039561">
    <property type="entry name" value="Peptidase_M15C"/>
</dbReference>
<gene>
    <name evidence="3" type="ORF">P775_07960</name>
</gene>
<comment type="caution">
    <text evidence="3">The sequence shown here is derived from an EMBL/GenBank/DDBJ whole genome shotgun (WGS) entry which is preliminary data.</text>
</comment>
<dbReference type="InterPro" id="IPR036365">
    <property type="entry name" value="PGBD-like_sf"/>
</dbReference>
<evidence type="ECO:0000313" key="4">
    <source>
        <dbReference type="Proteomes" id="UP000231259"/>
    </source>
</evidence>
<dbReference type="RefSeq" id="WP_099910410.1">
    <property type="nucleotide sequence ID" value="NZ_AWWI01000059.1"/>
</dbReference>
<evidence type="ECO:0008006" key="5">
    <source>
        <dbReference type="Google" id="ProtNLM"/>
    </source>
</evidence>
<dbReference type="InterPro" id="IPR036366">
    <property type="entry name" value="PGBDSf"/>
</dbReference>
<dbReference type="OrthoDB" id="9799970at2"/>
<dbReference type="EMBL" id="AWWI01000059">
    <property type="protein sequence ID" value="PIL20751.1"/>
    <property type="molecule type" value="Genomic_DNA"/>
</dbReference>
<dbReference type="Gene3D" id="3.30.1380.10">
    <property type="match status" value="1"/>
</dbReference>
<dbReference type="AlphaFoldDB" id="A0A2G8RH74"/>
<keyword evidence="4" id="KW-1185">Reference proteome</keyword>
<protein>
    <recommendedName>
        <fullName evidence="5">Peptidoglycan binding-like domain-containing protein</fullName>
    </recommendedName>
</protein>
<reference evidence="3 4" key="1">
    <citation type="submission" date="2013-09" db="EMBL/GenBank/DDBJ databases">
        <title>Genome sequencing of Phaeobacter antarcticus sp. nov. SM1211.</title>
        <authorList>
            <person name="Zhang X.-Y."/>
            <person name="Liu C."/>
            <person name="Chen X.-L."/>
            <person name="Xie B.-B."/>
            <person name="Qin Q.-L."/>
            <person name="Rong J.-C."/>
            <person name="Zhang Y.-Z."/>
        </authorList>
    </citation>
    <scope>NUCLEOTIDE SEQUENCE [LARGE SCALE GENOMIC DNA]</scope>
    <source>
        <strain evidence="3 4">SM1211</strain>
    </source>
</reference>
<dbReference type="Proteomes" id="UP000231259">
    <property type="component" value="Unassembled WGS sequence"/>
</dbReference>
<feature type="domain" description="Peptidoglycan binding-like" evidence="1">
    <location>
        <begin position="15"/>
        <end position="67"/>
    </location>
</feature>
<dbReference type="InterPro" id="IPR002477">
    <property type="entry name" value="Peptidoglycan-bd-like"/>
</dbReference>
<feature type="domain" description="Peptidase M15C" evidence="2">
    <location>
        <begin position="224"/>
        <end position="287"/>
    </location>
</feature>
<dbReference type="Pfam" id="PF01471">
    <property type="entry name" value="PG_binding_1"/>
    <property type="match status" value="1"/>
</dbReference>